<name>A0A1I8EJU5_WUCBA</name>
<evidence type="ECO:0000313" key="4">
    <source>
        <dbReference type="WBParaSite" id="maker-PairedContig_2646-snap-gene-0.10-mRNA-1"/>
    </source>
</evidence>
<dbReference type="Gene3D" id="4.10.1000.10">
    <property type="entry name" value="Zinc finger, CCCH-type"/>
    <property type="match status" value="1"/>
</dbReference>
<organism evidence="4">
    <name type="scientific">Wuchereria bancrofti</name>
    <dbReference type="NCBI Taxonomy" id="6293"/>
    <lineage>
        <taxon>Eukaryota</taxon>
        <taxon>Metazoa</taxon>
        <taxon>Ecdysozoa</taxon>
        <taxon>Nematoda</taxon>
        <taxon>Chromadorea</taxon>
        <taxon>Rhabditida</taxon>
        <taxon>Spirurina</taxon>
        <taxon>Spiruromorpha</taxon>
        <taxon>Filarioidea</taxon>
        <taxon>Onchocercidae</taxon>
        <taxon>Wuchereria</taxon>
    </lineage>
</organism>
<sequence length="340" mass="38836">MSSTSVCHCGDSNLQILKLKRKCFNCNSYWWDTQQFYEPVTIAVSEKSDIQRAENAIQSDGLIGQNTKFSTELEKETVVNENCLTTRSQFKEKVFKLPENYARPQSSEGRTFPLKDSHRNSPDPLLKFTSVKQTFITHQTPAVIRTATKIVRKVAYPTQRILTSNLVIIDPVVSAHSNTLAIAPKTAKPVKRIFSNGTMSKTQTVSVHNIAFSGQKLDRRLRRIKDNLYMETSHECFEFAEHRHCLADFVCPFDHDGDSTHRMTKICSKLIFGLCRGHCKQVHCLSSHQMPICDYFLRLTCSNEHCQYLHVKHAVGSKPCEDFNREICKKDSGIMRLPCL</sequence>
<reference evidence="4" key="1">
    <citation type="submission" date="2016-11" db="UniProtKB">
        <authorList>
            <consortium name="WormBaseParasite"/>
        </authorList>
    </citation>
    <scope>IDENTIFICATION</scope>
    <source>
        <strain evidence="4">pt0022</strain>
    </source>
</reference>
<dbReference type="InterPro" id="IPR000571">
    <property type="entry name" value="Znf_CCCH"/>
</dbReference>
<keyword evidence="2" id="KW-0863">Zinc-finger</keyword>
<keyword evidence="2" id="KW-0479">Metal-binding</keyword>
<dbReference type="GO" id="GO:0008270">
    <property type="term" value="F:zinc ion binding"/>
    <property type="evidence" value="ECO:0007669"/>
    <property type="project" value="UniProtKB-KW"/>
</dbReference>
<keyword evidence="1" id="KW-0677">Repeat</keyword>
<dbReference type="GO" id="GO:0003723">
    <property type="term" value="F:RNA binding"/>
    <property type="evidence" value="ECO:0007669"/>
    <property type="project" value="InterPro"/>
</dbReference>
<dbReference type="PANTHER" id="PTHR23102:SF24">
    <property type="entry name" value="CLEAVAGE AND POLYADENYLATION SPECIFICITY FACTOR SUBUNIT 4"/>
    <property type="match status" value="1"/>
</dbReference>
<evidence type="ECO:0000259" key="3">
    <source>
        <dbReference type="PROSITE" id="PS50103"/>
    </source>
</evidence>
<keyword evidence="2" id="KW-0862">Zinc</keyword>
<proteinExistence type="predicted"/>
<dbReference type="STRING" id="6293.A0A1I8EJU5"/>
<dbReference type="InterPro" id="IPR045348">
    <property type="entry name" value="CPSF4/Yth1"/>
</dbReference>
<protein>
    <submittedName>
        <fullName evidence="4">C3H1-type domain-containing protein</fullName>
    </submittedName>
</protein>
<accession>A0A1I8EJU5</accession>
<evidence type="ECO:0000256" key="1">
    <source>
        <dbReference type="ARBA" id="ARBA00022737"/>
    </source>
</evidence>
<feature type="zinc finger region" description="C3H1-type" evidence="2">
    <location>
        <begin position="287"/>
        <end position="313"/>
    </location>
</feature>
<evidence type="ECO:0000256" key="2">
    <source>
        <dbReference type="PROSITE-ProRule" id="PRU00723"/>
    </source>
</evidence>
<feature type="domain" description="C3H1-type" evidence="3">
    <location>
        <begin position="287"/>
        <end position="313"/>
    </location>
</feature>
<dbReference type="PANTHER" id="PTHR23102">
    <property type="entry name" value="CLEAVAGE AND POLYADENYLATION SPECIFICITY FACTOR SUBUNIT 4-RELATED"/>
    <property type="match status" value="1"/>
</dbReference>
<dbReference type="AlphaFoldDB" id="A0A1I8EJU5"/>
<dbReference type="WBParaSite" id="maker-PairedContig_2646-snap-gene-0.10-mRNA-1">
    <property type="protein sequence ID" value="maker-PairedContig_2646-snap-gene-0.10-mRNA-1"/>
    <property type="gene ID" value="maker-PairedContig_2646-snap-gene-0.10"/>
</dbReference>
<dbReference type="PROSITE" id="PS50103">
    <property type="entry name" value="ZF_C3H1"/>
    <property type="match status" value="1"/>
</dbReference>